<reference evidence="2 3" key="1">
    <citation type="submission" date="2018-11" db="EMBL/GenBank/DDBJ databases">
        <title>Genome sequence of Saitozyma podzolica DSM 27192.</title>
        <authorList>
            <person name="Aliyu H."/>
            <person name="Gorte O."/>
            <person name="Ochsenreither K."/>
        </authorList>
    </citation>
    <scope>NUCLEOTIDE SEQUENCE [LARGE SCALE GENOMIC DNA]</scope>
    <source>
        <strain evidence="2 3">DSM 27192</strain>
    </source>
</reference>
<organism evidence="2 3">
    <name type="scientific">Saitozyma podzolica</name>
    <dbReference type="NCBI Taxonomy" id="1890683"/>
    <lineage>
        <taxon>Eukaryota</taxon>
        <taxon>Fungi</taxon>
        <taxon>Dikarya</taxon>
        <taxon>Basidiomycota</taxon>
        <taxon>Agaricomycotina</taxon>
        <taxon>Tremellomycetes</taxon>
        <taxon>Tremellales</taxon>
        <taxon>Trimorphomycetaceae</taxon>
        <taxon>Saitozyma</taxon>
    </lineage>
</organism>
<protein>
    <submittedName>
        <fullName evidence="2">Uncharacterized protein</fullName>
    </submittedName>
</protein>
<dbReference type="Proteomes" id="UP000279259">
    <property type="component" value="Unassembled WGS sequence"/>
</dbReference>
<gene>
    <name evidence="2" type="ORF">EHS25_009291</name>
</gene>
<dbReference type="EMBL" id="RSCD01000007">
    <property type="protein sequence ID" value="RSH91921.1"/>
    <property type="molecule type" value="Genomic_DNA"/>
</dbReference>
<proteinExistence type="predicted"/>
<comment type="caution">
    <text evidence="2">The sequence shown here is derived from an EMBL/GenBank/DDBJ whole genome shotgun (WGS) entry which is preliminary data.</text>
</comment>
<feature type="compositionally biased region" description="Acidic residues" evidence="1">
    <location>
        <begin position="51"/>
        <end position="97"/>
    </location>
</feature>
<feature type="compositionally biased region" description="Basic and acidic residues" evidence="1">
    <location>
        <begin position="117"/>
        <end position="129"/>
    </location>
</feature>
<name>A0A427YLJ8_9TREE</name>
<evidence type="ECO:0000313" key="3">
    <source>
        <dbReference type="Proteomes" id="UP000279259"/>
    </source>
</evidence>
<accession>A0A427YLJ8</accession>
<sequence length="129" mass="14100">MVKLAEEEEKEEDDAEDDDEEIAEELAELEVALAEEELLVDETTELDCDAEAEVGAEEVEDEDTLEERDDEAAEEDADDEESEVEEEEGSEEADSEVMAELGTLDPALLDADAGMEAELKAGSDAEARE</sequence>
<dbReference type="AlphaFoldDB" id="A0A427YLJ8"/>
<evidence type="ECO:0000313" key="2">
    <source>
        <dbReference type="EMBL" id="RSH91921.1"/>
    </source>
</evidence>
<evidence type="ECO:0000256" key="1">
    <source>
        <dbReference type="SAM" id="MobiDB-lite"/>
    </source>
</evidence>
<feature type="region of interest" description="Disordered" evidence="1">
    <location>
        <begin position="51"/>
        <end position="129"/>
    </location>
</feature>
<keyword evidence="3" id="KW-1185">Reference proteome</keyword>
<feature type="region of interest" description="Disordered" evidence="1">
    <location>
        <begin position="1"/>
        <end position="21"/>
    </location>
</feature>